<dbReference type="AlphaFoldDB" id="A0A5B7DAH3"/>
<dbReference type="Proteomes" id="UP000324222">
    <property type="component" value="Unassembled WGS sequence"/>
</dbReference>
<comment type="caution">
    <text evidence="1">The sequence shown here is derived from an EMBL/GenBank/DDBJ whole genome shotgun (WGS) entry which is preliminary data.</text>
</comment>
<evidence type="ECO:0000313" key="2">
    <source>
        <dbReference type="Proteomes" id="UP000324222"/>
    </source>
</evidence>
<protein>
    <submittedName>
        <fullName evidence="1">Uncharacterized protein</fullName>
    </submittedName>
</protein>
<organism evidence="1 2">
    <name type="scientific">Portunus trituberculatus</name>
    <name type="common">Swimming crab</name>
    <name type="synonym">Neptunus trituberculatus</name>
    <dbReference type="NCBI Taxonomy" id="210409"/>
    <lineage>
        <taxon>Eukaryota</taxon>
        <taxon>Metazoa</taxon>
        <taxon>Ecdysozoa</taxon>
        <taxon>Arthropoda</taxon>
        <taxon>Crustacea</taxon>
        <taxon>Multicrustacea</taxon>
        <taxon>Malacostraca</taxon>
        <taxon>Eumalacostraca</taxon>
        <taxon>Eucarida</taxon>
        <taxon>Decapoda</taxon>
        <taxon>Pleocyemata</taxon>
        <taxon>Brachyura</taxon>
        <taxon>Eubrachyura</taxon>
        <taxon>Portunoidea</taxon>
        <taxon>Portunidae</taxon>
        <taxon>Portuninae</taxon>
        <taxon>Portunus</taxon>
    </lineage>
</organism>
<accession>A0A5B7DAH3</accession>
<dbReference type="EMBL" id="VSRR010000657">
    <property type="protein sequence ID" value="MPC18199.1"/>
    <property type="molecule type" value="Genomic_DNA"/>
</dbReference>
<proteinExistence type="predicted"/>
<gene>
    <name evidence="1" type="ORF">E2C01_011076</name>
</gene>
<name>A0A5B7DAH3_PORTR</name>
<evidence type="ECO:0000313" key="1">
    <source>
        <dbReference type="EMBL" id="MPC18199.1"/>
    </source>
</evidence>
<keyword evidence="2" id="KW-1185">Reference proteome</keyword>
<sequence length="78" mass="8585">MKWVGRGVRAGTHARLDVRHALSPPLPRTKLEKNTTILVSCATFGLEIMRAVRTFKQTQMCCLVPAGCTLTHFIGGYA</sequence>
<reference evidence="1 2" key="1">
    <citation type="submission" date="2019-05" db="EMBL/GenBank/DDBJ databases">
        <title>Another draft genome of Portunus trituberculatus and its Hox gene families provides insights of decapod evolution.</title>
        <authorList>
            <person name="Jeong J.-H."/>
            <person name="Song I."/>
            <person name="Kim S."/>
            <person name="Choi T."/>
            <person name="Kim D."/>
            <person name="Ryu S."/>
            <person name="Kim W."/>
        </authorList>
    </citation>
    <scope>NUCLEOTIDE SEQUENCE [LARGE SCALE GENOMIC DNA]</scope>
    <source>
        <tissue evidence="1">Muscle</tissue>
    </source>
</reference>